<organism evidence="1 2">
    <name type="scientific">Amanita muscaria (strain Koide BX008)</name>
    <dbReference type="NCBI Taxonomy" id="946122"/>
    <lineage>
        <taxon>Eukaryota</taxon>
        <taxon>Fungi</taxon>
        <taxon>Dikarya</taxon>
        <taxon>Basidiomycota</taxon>
        <taxon>Agaricomycotina</taxon>
        <taxon>Agaricomycetes</taxon>
        <taxon>Agaricomycetidae</taxon>
        <taxon>Agaricales</taxon>
        <taxon>Pluteineae</taxon>
        <taxon>Amanitaceae</taxon>
        <taxon>Amanita</taxon>
    </lineage>
</organism>
<dbReference type="HOGENOM" id="CLU_2003336_0_0_1"/>
<evidence type="ECO:0000313" key="1">
    <source>
        <dbReference type="EMBL" id="KIL56829.1"/>
    </source>
</evidence>
<evidence type="ECO:0000313" key="2">
    <source>
        <dbReference type="Proteomes" id="UP000054549"/>
    </source>
</evidence>
<dbReference type="Proteomes" id="UP000054549">
    <property type="component" value="Unassembled WGS sequence"/>
</dbReference>
<dbReference type="EMBL" id="KN818398">
    <property type="protein sequence ID" value="KIL56829.1"/>
    <property type="molecule type" value="Genomic_DNA"/>
</dbReference>
<dbReference type="AlphaFoldDB" id="A0A0C2SS33"/>
<accession>A0A0C2SS33</accession>
<proteinExistence type="predicted"/>
<reference evidence="1 2" key="1">
    <citation type="submission" date="2014-04" db="EMBL/GenBank/DDBJ databases">
        <title>Evolutionary Origins and Diversification of the Mycorrhizal Mutualists.</title>
        <authorList>
            <consortium name="DOE Joint Genome Institute"/>
            <consortium name="Mycorrhizal Genomics Consortium"/>
            <person name="Kohler A."/>
            <person name="Kuo A."/>
            <person name="Nagy L.G."/>
            <person name="Floudas D."/>
            <person name="Copeland A."/>
            <person name="Barry K.W."/>
            <person name="Cichocki N."/>
            <person name="Veneault-Fourrey C."/>
            <person name="LaButti K."/>
            <person name="Lindquist E.A."/>
            <person name="Lipzen A."/>
            <person name="Lundell T."/>
            <person name="Morin E."/>
            <person name="Murat C."/>
            <person name="Riley R."/>
            <person name="Ohm R."/>
            <person name="Sun H."/>
            <person name="Tunlid A."/>
            <person name="Henrissat B."/>
            <person name="Grigoriev I.V."/>
            <person name="Hibbett D.S."/>
            <person name="Martin F."/>
        </authorList>
    </citation>
    <scope>NUCLEOTIDE SEQUENCE [LARGE SCALE GENOMIC DNA]</scope>
    <source>
        <strain evidence="1 2">Koide BX008</strain>
    </source>
</reference>
<protein>
    <submittedName>
        <fullName evidence="1">Uncharacterized protein</fullName>
    </submittedName>
</protein>
<gene>
    <name evidence="1" type="ORF">M378DRAFT_436893</name>
</gene>
<keyword evidence="2" id="KW-1185">Reference proteome</keyword>
<dbReference type="InParanoid" id="A0A0C2SS33"/>
<sequence>MGIFTVAMTSSASRKIDKRRALFSSNMDSAYIRDYDRSKKRNRYSPGTKEVLPREEMQPVEPSRCLLSRRSAAFLLECFHDDRPILSVQSIGYIWTYAKSSSCMNTSTSTSLPRISESLFLSSG</sequence>
<name>A0A0C2SS33_AMAMK</name>